<proteinExistence type="predicted"/>
<dbReference type="InterPro" id="IPR003593">
    <property type="entry name" value="AAA+_ATPase"/>
</dbReference>
<organism evidence="2 3">
    <name type="scientific">Pendulispora albinea</name>
    <dbReference type="NCBI Taxonomy" id="2741071"/>
    <lineage>
        <taxon>Bacteria</taxon>
        <taxon>Pseudomonadati</taxon>
        <taxon>Myxococcota</taxon>
        <taxon>Myxococcia</taxon>
        <taxon>Myxococcales</taxon>
        <taxon>Sorangiineae</taxon>
        <taxon>Pendulisporaceae</taxon>
        <taxon>Pendulispora</taxon>
    </lineage>
</organism>
<protein>
    <submittedName>
        <fullName evidence="2">AAA family ATPase</fullName>
    </submittedName>
</protein>
<keyword evidence="3" id="KW-1185">Reference proteome</keyword>
<reference evidence="2 3" key="1">
    <citation type="submission" date="2021-12" db="EMBL/GenBank/DDBJ databases">
        <title>Discovery of the Pendulisporaceae a myxobacterial family with distinct sporulation behavior and unique specialized metabolism.</title>
        <authorList>
            <person name="Garcia R."/>
            <person name="Popoff A."/>
            <person name="Bader C.D."/>
            <person name="Loehr J."/>
            <person name="Walesch S."/>
            <person name="Walt C."/>
            <person name="Boldt J."/>
            <person name="Bunk B."/>
            <person name="Haeckl F.J.F.P.J."/>
            <person name="Gunesch A.P."/>
            <person name="Birkelbach J."/>
            <person name="Nuebel U."/>
            <person name="Pietschmann T."/>
            <person name="Bach T."/>
            <person name="Mueller R."/>
        </authorList>
    </citation>
    <scope>NUCLEOTIDE SEQUENCE [LARGE SCALE GENOMIC DNA]</scope>
    <source>
        <strain evidence="2 3">MSr11954</strain>
    </source>
</reference>
<gene>
    <name evidence="2" type="ORF">LZC94_40615</name>
</gene>
<feature type="domain" description="AAA+ ATPase" evidence="1">
    <location>
        <begin position="455"/>
        <end position="630"/>
    </location>
</feature>
<dbReference type="CDD" id="cd00009">
    <property type="entry name" value="AAA"/>
    <property type="match status" value="1"/>
</dbReference>
<dbReference type="SUPFAM" id="SSF52540">
    <property type="entry name" value="P-loop containing nucleoside triphosphate hydrolases"/>
    <property type="match status" value="1"/>
</dbReference>
<dbReference type="InterPro" id="IPR027417">
    <property type="entry name" value="P-loop_NTPase"/>
</dbReference>
<dbReference type="Pfam" id="PF07728">
    <property type="entry name" value="AAA_5"/>
    <property type="match status" value="1"/>
</dbReference>
<evidence type="ECO:0000313" key="2">
    <source>
        <dbReference type="EMBL" id="WXB14122.1"/>
    </source>
</evidence>
<evidence type="ECO:0000313" key="3">
    <source>
        <dbReference type="Proteomes" id="UP001370348"/>
    </source>
</evidence>
<name>A0ABZ2LT72_9BACT</name>
<evidence type="ECO:0000259" key="1">
    <source>
        <dbReference type="SMART" id="SM00382"/>
    </source>
</evidence>
<dbReference type="InterPro" id="IPR011704">
    <property type="entry name" value="ATPase_dyneun-rel_AAA"/>
</dbReference>
<accession>A0ABZ2LT72</accession>
<dbReference type="Proteomes" id="UP001370348">
    <property type="component" value="Chromosome"/>
</dbReference>
<dbReference type="Gene3D" id="3.40.50.300">
    <property type="entry name" value="P-loop containing nucleotide triphosphate hydrolases"/>
    <property type="match status" value="1"/>
</dbReference>
<dbReference type="RefSeq" id="WP_394823740.1">
    <property type="nucleotide sequence ID" value="NZ_CP089984.1"/>
</dbReference>
<dbReference type="SMART" id="SM00382">
    <property type="entry name" value="AAA"/>
    <property type="match status" value="1"/>
</dbReference>
<sequence>METASVGLRLSPPELLELYEANEPIRARLRHNFLVFRRIRAGLKMALANAYDFDPRRDYWRLPERRLLTSYFSRYFHNAFAPAMALRELAFETFRHFDVARGRGDFGEPMRTEQQAEQWRSLCERMLTVSRSLPLLDSYRELRTRWGGQGGERLLERASDVEDLSDFIERMSWAKDPSSNEPAFSKRIVWFPYFGLASIDALPARQQFVYGYYATFASTNAYQGAGSQSFAPILQNNPFEKLLAYAKRWASGETPGDTGFVVLGRNGNETRDCSHHTTVRETAYFLSLPRDAESHRSESARAFLKWHPELVERFALELTKLVPIEDDESPLRMEASGRRGAPVDGSSVDARIEQHMLESLREDVAAMAPIDAAIIFTLLMDDAKIYHDAHQERLDATSARARARASDETNRPATVIASVSIVEVPAEPPRAEEPRLSLPASLQAIATDALGYLRADFHVLLAGPPGTGKTTLAQFVGHAWDRDLETVPSEIPMSEAPVTTVGNSSWSPFHTIGGILPDGASQFKTHSGIFLEPEPGPGEAWSLRRGCIVLDEMNRADLDRCIGELYPLLSGSVAVVHPAGIPRMRTIQRHPRFRVIATVNDATLDDVVFPISEGLARRFLRFELPGATADELRAYLDMGATPESVERRAIVVEAIERFFEKCGKHGKLVDSERGRGDRLPFGCGYFRPLREWMHGRLVLSVEFRERELAEQARVVLITCLRSGARLKGFEAVLTELRESEDLV</sequence>
<dbReference type="EMBL" id="CP089984">
    <property type="protein sequence ID" value="WXB14122.1"/>
    <property type="molecule type" value="Genomic_DNA"/>
</dbReference>